<comment type="function">
    <text evidence="1 9">This protein is a component of the acetyl coenzyme A carboxylase complex; first, biotin carboxylase catalyzes the carboxylation of the carrier protein and then the transcarboxylase transfers the carboxyl group to form malonyl-CoA.</text>
</comment>
<dbReference type="GO" id="GO:0006633">
    <property type="term" value="P:fatty acid biosynthetic process"/>
    <property type="evidence" value="ECO:0007669"/>
    <property type="project" value="UniProtKB-KW"/>
</dbReference>
<dbReference type="EMBL" id="NRRE01000008">
    <property type="protein sequence ID" value="MBK1695890.1"/>
    <property type="molecule type" value="Genomic_DNA"/>
</dbReference>
<dbReference type="PANTHER" id="PTHR45266">
    <property type="entry name" value="OXALOACETATE DECARBOXYLASE ALPHA CHAIN"/>
    <property type="match status" value="1"/>
</dbReference>
<keyword evidence="7 9" id="KW-0275">Fatty acid biosynthesis</keyword>
<evidence type="ECO:0000313" key="12">
    <source>
        <dbReference type="EMBL" id="MBK1695890.1"/>
    </source>
</evidence>
<dbReference type="PANTHER" id="PTHR45266:SF3">
    <property type="entry name" value="OXALOACETATE DECARBOXYLASE ALPHA CHAIN"/>
    <property type="match status" value="1"/>
</dbReference>
<dbReference type="Proteomes" id="UP000778970">
    <property type="component" value="Unassembled WGS sequence"/>
</dbReference>
<reference evidence="12" key="2">
    <citation type="journal article" date="2020" name="Microorganisms">
        <title>Osmotic Adaptation and Compatible Solute Biosynthesis of Phototrophic Bacteria as Revealed from Genome Analyses.</title>
        <authorList>
            <person name="Imhoff J.F."/>
            <person name="Rahn T."/>
            <person name="Kunzel S."/>
            <person name="Keller A."/>
            <person name="Neulinger S.C."/>
        </authorList>
    </citation>
    <scope>NUCLEOTIDE SEQUENCE</scope>
    <source>
        <strain evidence="12">DSM 9154</strain>
    </source>
</reference>
<evidence type="ECO:0000256" key="7">
    <source>
        <dbReference type="ARBA" id="ARBA00023160"/>
    </source>
</evidence>
<evidence type="ECO:0000256" key="6">
    <source>
        <dbReference type="ARBA" id="ARBA00023098"/>
    </source>
</evidence>
<evidence type="ECO:0000256" key="1">
    <source>
        <dbReference type="ARBA" id="ARBA00003761"/>
    </source>
</evidence>
<dbReference type="RefSeq" id="WP_027287596.1">
    <property type="nucleotide sequence ID" value="NZ_NRRE01000008.1"/>
</dbReference>
<comment type="caution">
    <text evidence="12">The sequence shown here is derived from an EMBL/GenBank/DDBJ whole genome shotgun (WGS) entry which is preliminary data.</text>
</comment>
<dbReference type="Pfam" id="PF00364">
    <property type="entry name" value="Biotin_lipoyl"/>
    <property type="match status" value="1"/>
</dbReference>
<proteinExistence type="predicted"/>
<feature type="domain" description="Lipoyl-binding" evidence="11">
    <location>
        <begin position="86"/>
        <end position="162"/>
    </location>
</feature>
<dbReference type="InterPro" id="IPR050709">
    <property type="entry name" value="Biotin_Carboxyl_Carrier/Decarb"/>
</dbReference>
<evidence type="ECO:0000256" key="4">
    <source>
        <dbReference type="ARBA" id="ARBA00022516"/>
    </source>
</evidence>
<evidence type="ECO:0000256" key="9">
    <source>
        <dbReference type="RuleBase" id="RU364072"/>
    </source>
</evidence>
<dbReference type="CDD" id="cd06850">
    <property type="entry name" value="biotinyl_domain"/>
    <property type="match status" value="1"/>
</dbReference>
<evidence type="ECO:0000259" key="11">
    <source>
        <dbReference type="PROSITE" id="PS50968"/>
    </source>
</evidence>
<evidence type="ECO:0000256" key="2">
    <source>
        <dbReference type="ARBA" id="ARBA00005194"/>
    </source>
</evidence>
<organism evidence="12 13">
    <name type="scientific">Rhodovibrio salinarum</name>
    <dbReference type="NCBI Taxonomy" id="1087"/>
    <lineage>
        <taxon>Bacteria</taxon>
        <taxon>Pseudomonadati</taxon>
        <taxon>Pseudomonadota</taxon>
        <taxon>Alphaproteobacteria</taxon>
        <taxon>Rhodospirillales</taxon>
        <taxon>Rhodovibrionaceae</taxon>
        <taxon>Rhodovibrio</taxon>
    </lineage>
</organism>
<dbReference type="InterPro" id="IPR001249">
    <property type="entry name" value="AcCoA_biotinCC"/>
</dbReference>
<feature type="region of interest" description="Disordered" evidence="10">
    <location>
        <begin position="46"/>
        <end position="96"/>
    </location>
</feature>
<dbReference type="InterPro" id="IPR011053">
    <property type="entry name" value="Single_hybrid_motif"/>
</dbReference>
<evidence type="ECO:0000256" key="3">
    <source>
        <dbReference type="ARBA" id="ARBA00017562"/>
    </source>
</evidence>
<evidence type="ECO:0000256" key="5">
    <source>
        <dbReference type="ARBA" id="ARBA00022832"/>
    </source>
</evidence>
<dbReference type="PRINTS" id="PR01071">
    <property type="entry name" value="ACOABIOTINCC"/>
</dbReference>
<gene>
    <name evidence="12" type="primary">accB</name>
    <name evidence="12" type="ORF">CKO21_01340</name>
</gene>
<sequence length="162" mass="16957">MADDESRDDFNFDEEVVRRLSHLLKETDLSEIEVETGGHRIRVARQINVQASAPAAPAPAPQPQGGGEAASAPKPGPEATAEQVPPGAVTSPMVGTVYTAPDPNSAAFVQVGDKVSEGQTLLIIEAMKVMNPLPAPRAGTVSQILISDGQPVEFGEPLLVVE</sequence>
<dbReference type="NCBIfam" id="TIGR00531">
    <property type="entry name" value="BCCP"/>
    <property type="match status" value="1"/>
</dbReference>
<keyword evidence="13" id="KW-1185">Reference proteome</keyword>
<evidence type="ECO:0000256" key="10">
    <source>
        <dbReference type="SAM" id="MobiDB-lite"/>
    </source>
</evidence>
<keyword evidence="5 9" id="KW-0276">Fatty acid metabolism</keyword>
<dbReference type="GO" id="GO:0003989">
    <property type="term" value="F:acetyl-CoA carboxylase activity"/>
    <property type="evidence" value="ECO:0007669"/>
    <property type="project" value="InterPro"/>
</dbReference>
<dbReference type="PROSITE" id="PS00188">
    <property type="entry name" value="BIOTIN"/>
    <property type="match status" value="1"/>
</dbReference>
<keyword evidence="4 9" id="KW-0444">Lipid biosynthesis</keyword>
<dbReference type="AlphaFoldDB" id="A0A934UZ21"/>
<dbReference type="Gene3D" id="2.40.50.100">
    <property type="match status" value="1"/>
</dbReference>
<keyword evidence="6 9" id="KW-0443">Lipid metabolism</keyword>
<accession>A0A934UZ21</accession>
<dbReference type="SUPFAM" id="SSF51230">
    <property type="entry name" value="Single hybrid motif"/>
    <property type="match status" value="1"/>
</dbReference>
<protein>
    <recommendedName>
        <fullName evidence="3 9">Biotin carboxyl carrier protein of acetyl-CoA carboxylase</fullName>
    </recommendedName>
</protein>
<evidence type="ECO:0000313" key="13">
    <source>
        <dbReference type="Proteomes" id="UP000778970"/>
    </source>
</evidence>
<dbReference type="FunFam" id="2.40.50.100:FF:000003">
    <property type="entry name" value="Acetyl-CoA carboxylase biotin carboxyl carrier protein"/>
    <property type="match status" value="1"/>
</dbReference>
<reference evidence="12" key="1">
    <citation type="submission" date="2017-08" db="EMBL/GenBank/DDBJ databases">
        <authorList>
            <person name="Imhoff J.F."/>
            <person name="Rahn T."/>
            <person name="Kuenzel S."/>
            <person name="Neulinger S.C."/>
        </authorList>
    </citation>
    <scope>NUCLEOTIDE SEQUENCE</scope>
    <source>
        <strain evidence="12">DSM 9154</strain>
    </source>
</reference>
<dbReference type="PROSITE" id="PS50968">
    <property type="entry name" value="BIOTINYL_LIPOYL"/>
    <property type="match status" value="1"/>
</dbReference>
<dbReference type="GO" id="GO:0009317">
    <property type="term" value="C:acetyl-CoA carboxylase complex"/>
    <property type="evidence" value="ECO:0007669"/>
    <property type="project" value="InterPro"/>
</dbReference>
<dbReference type="InterPro" id="IPR001882">
    <property type="entry name" value="Biotin_BS"/>
</dbReference>
<evidence type="ECO:0000256" key="8">
    <source>
        <dbReference type="ARBA" id="ARBA00023267"/>
    </source>
</evidence>
<comment type="pathway">
    <text evidence="2 9">Lipid metabolism; fatty acid biosynthesis.</text>
</comment>
<keyword evidence="8 9" id="KW-0092">Biotin</keyword>
<name>A0A934UZ21_9PROT</name>
<dbReference type="InterPro" id="IPR000089">
    <property type="entry name" value="Biotin_lipoyl"/>
</dbReference>